<sequence>MIMLLRMMAMLLLSPAAAMPTTPRTGGITGALSGIERALFQADREREALLRRLRQTYEGDALSALPTTSYALPPGSSIAITGANEGIGLAAAHFLATNGYSTILCARTQAKADEAARAVSERTAGAKVVGVEIDQASIASVARGADAIRDASATLDSPLRGLLLNAGNWPTERRITADGLEEGTQVCHVSHWMLANDLSPDLCSSDEEARVVTVSSSAHALAPSVDLSDVSWERRPWSSTEAYGESKLANLLFARELAQRSRSSRLTSLAVHPGVVATSLFREFTPDASELPLPIEPSVLQDAFASLSSSPPLSLVLKTPADGCRTSCYALLAPGLPNGAYLCDCELTDVSNSAKDTRAAKELWEWTQQWVASSPNRDEG</sequence>
<dbReference type="PANTHER" id="PTHR43157">
    <property type="entry name" value="PHOSPHATIDYLINOSITOL-GLYCAN BIOSYNTHESIS CLASS F PROTEIN-RELATED"/>
    <property type="match status" value="1"/>
</dbReference>
<dbReference type="Pfam" id="PF00106">
    <property type="entry name" value="adh_short"/>
    <property type="match status" value="1"/>
</dbReference>
<dbReference type="GO" id="GO:0016491">
    <property type="term" value="F:oxidoreductase activity"/>
    <property type="evidence" value="ECO:0007669"/>
    <property type="project" value="UniProtKB-KW"/>
</dbReference>
<dbReference type="Gene3D" id="3.40.50.720">
    <property type="entry name" value="NAD(P)-binding Rossmann-like Domain"/>
    <property type="match status" value="1"/>
</dbReference>
<organism evidence="3">
    <name type="scientific">Calcidiscus leptoporus</name>
    <dbReference type="NCBI Taxonomy" id="127549"/>
    <lineage>
        <taxon>Eukaryota</taxon>
        <taxon>Haptista</taxon>
        <taxon>Haptophyta</taxon>
        <taxon>Prymnesiophyceae</taxon>
        <taxon>Coccolithales</taxon>
        <taxon>Calcidiscaceae</taxon>
        <taxon>Calcidiscus</taxon>
    </lineage>
</organism>
<dbReference type="InterPro" id="IPR036291">
    <property type="entry name" value="NAD(P)-bd_dom_sf"/>
</dbReference>
<dbReference type="SUPFAM" id="SSF51735">
    <property type="entry name" value="NAD(P)-binding Rossmann-fold domains"/>
    <property type="match status" value="1"/>
</dbReference>
<dbReference type="PANTHER" id="PTHR43157:SF31">
    <property type="entry name" value="PHOSPHATIDYLINOSITOL-GLYCAN BIOSYNTHESIS CLASS F PROTEIN"/>
    <property type="match status" value="1"/>
</dbReference>
<dbReference type="PRINTS" id="PR00081">
    <property type="entry name" value="GDHRDH"/>
</dbReference>
<dbReference type="InterPro" id="IPR002347">
    <property type="entry name" value="SDR_fam"/>
</dbReference>
<gene>
    <name evidence="3" type="ORF">CLEP1334_LOCUS24428</name>
</gene>
<reference evidence="3" key="1">
    <citation type="submission" date="2021-01" db="EMBL/GenBank/DDBJ databases">
        <authorList>
            <person name="Corre E."/>
            <person name="Pelletier E."/>
            <person name="Niang G."/>
            <person name="Scheremetjew M."/>
            <person name="Finn R."/>
            <person name="Kale V."/>
            <person name="Holt S."/>
            <person name="Cochrane G."/>
            <person name="Meng A."/>
            <person name="Brown T."/>
            <person name="Cohen L."/>
        </authorList>
    </citation>
    <scope>NUCLEOTIDE SEQUENCE</scope>
    <source>
        <strain evidence="3">RCC1130</strain>
    </source>
</reference>
<keyword evidence="2" id="KW-0732">Signal</keyword>
<keyword evidence="1" id="KW-0560">Oxidoreductase</keyword>
<evidence type="ECO:0000256" key="2">
    <source>
        <dbReference type="SAM" id="SignalP"/>
    </source>
</evidence>
<evidence type="ECO:0000256" key="1">
    <source>
        <dbReference type="ARBA" id="ARBA00023002"/>
    </source>
</evidence>
<dbReference type="AlphaFoldDB" id="A0A7S0JE51"/>
<name>A0A7S0JE51_9EUKA</name>
<dbReference type="EMBL" id="HBER01048690">
    <property type="protein sequence ID" value="CAD8549138.1"/>
    <property type="molecule type" value="Transcribed_RNA"/>
</dbReference>
<accession>A0A7S0JE51</accession>
<feature type="signal peptide" evidence="2">
    <location>
        <begin position="1"/>
        <end position="18"/>
    </location>
</feature>
<evidence type="ECO:0000313" key="3">
    <source>
        <dbReference type="EMBL" id="CAD8549138.1"/>
    </source>
</evidence>
<feature type="chain" id="PRO_5031168117" evidence="2">
    <location>
        <begin position="19"/>
        <end position="380"/>
    </location>
</feature>
<protein>
    <submittedName>
        <fullName evidence="3">Uncharacterized protein</fullName>
    </submittedName>
</protein>
<proteinExistence type="predicted"/>